<comment type="similarity">
    <text evidence="2">Belongs to the ABC-2 integral membrane protein family.</text>
</comment>
<evidence type="ECO:0000256" key="6">
    <source>
        <dbReference type="ARBA" id="ARBA00022989"/>
    </source>
</evidence>
<feature type="transmembrane region" description="Helical" evidence="9">
    <location>
        <begin position="88"/>
        <end position="106"/>
    </location>
</feature>
<dbReference type="KEGG" id="trb:HB776_03095"/>
<dbReference type="EMBL" id="CP050292">
    <property type="protein sequence ID" value="QND70336.1"/>
    <property type="molecule type" value="Genomic_DNA"/>
</dbReference>
<evidence type="ECO:0000313" key="12">
    <source>
        <dbReference type="Proteomes" id="UP000515291"/>
    </source>
</evidence>
<accession>A0A7G6TUA4</accession>
<dbReference type="GO" id="GO:0140359">
    <property type="term" value="F:ABC-type transporter activity"/>
    <property type="evidence" value="ECO:0007669"/>
    <property type="project" value="InterPro"/>
</dbReference>
<keyword evidence="7" id="KW-0625">Polysaccharide transport</keyword>
<evidence type="ECO:0000313" key="11">
    <source>
        <dbReference type="EMBL" id="QND70336.1"/>
    </source>
</evidence>
<keyword evidence="6 9" id="KW-1133">Transmembrane helix</keyword>
<dbReference type="AlphaFoldDB" id="A0A7G6TUA4"/>
<dbReference type="Pfam" id="PF01061">
    <property type="entry name" value="ABC2_membrane"/>
    <property type="match status" value="1"/>
</dbReference>
<evidence type="ECO:0000256" key="5">
    <source>
        <dbReference type="ARBA" id="ARBA00022692"/>
    </source>
</evidence>
<dbReference type="InterPro" id="IPR013525">
    <property type="entry name" value="ABC2_TM"/>
</dbReference>
<keyword evidence="5 9" id="KW-0812">Transmembrane</keyword>
<reference evidence="12" key="1">
    <citation type="journal article" date="2020" name="Mol. Plant Microbe">
        <title>Rhizobial microsymbionts of the narrowly endemic Oxytropis species growing in Kamchatka are characterized by significant genetic diversity and possess a set of genes that are associated with T3SS and T6SS secretion systems and can affect the development of symbiosis.</title>
        <authorList>
            <person name="Safronova V."/>
            <person name="Guro P."/>
            <person name="Sazanova A."/>
            <person name="Kuznetsova I."/>
            <person name="Belimov A."/>
            <person name="Yakubov V."/>
            <person name="Chirak E."/>
            <person name="Afonin A."/>
            <person name="Gogolev Y."/>
            <person name="Andronov E."/>
            <person name="Tikhonovich I."/>
        </authorList>
    </citation>
    <scope>NUCLEOTIDE SEQUENCE [LARGE SCALE GENOMIC DNA]</scope>
    <source>
        <strain evidence="12">581</strain>
    </source>
</reference>
<name>A0A7G6TUA4_9BRAD</name>
<evidence type="ECO:0000256" key="7">
    <source>
        <dbReference type="ARBA" id="ARBA00023047"/>
    </source>
</evidence>
<dbReference type="GO" id="GO:0015920">
    <property type="term" value="P:lipopolysaccharide transport"/>
    <property type="evidence" value="ECO:0007669"/>
    <property type="project" value="TreeGrafter"/>
</dbReference>
<sequence length="282" mass="31747">MTIDSNIKASTKAVILPSPGGPFAVALSDLGDALRLAPVWLHAGWIDVVWRFRRTRLGPFWHTLGLAAFVIVMGVVWSTILHQDPFQYFRYVTVSLIVWGLIASFITDGTNILVAGQSTALSMRFPYVAFAFAHVWRSLLLFAHHFVFYVIVMVFTLHSPGRAVFYAIPGILLIVANGVWLSLLSGIICLRWRDLIPATSTAMQIAIFVTPVFWPKDMLGPKLAFAADYNPLYHLVRIARDPLLGTVPPLESWLWAIATLIVGALITFWVYGKQRDRMPYWY</sequence>
<evidence type="ECO:0000256" key="8">
    <source>
        <dbReference type="ARBA" id="ARBA00023136"/>
    </source>
</evidence>
<protein>
    <submittedName>
        <fullName evidence="11">ABC transporter permease</fullName>
    </submittedName>
</protein>
<comment type="subcellular location">
    <subcellularLocation>
        <location evidence="1">Cell membrane</location>
        <topology evidence="1">Multi-pass membrane protein</topology>
    </subcellularLocation>
</comment>
<evidence type="ECO:0000256" key="2">
    <source>
        <dbReference type="ARBA" id="ARBA00007783"/>
    </source>
</evidence>
<feature type="domain" description="ABC-2 type transporter transmembrane" evidence="10">
    <location>
        <begin position="51"/>
        <end position="241"/>
    </location>
</feature>
<feature type="transmembrane region" description="Helical" evidence="9">
    <location>
        <begin position="195"/>
        <end position="214"/>
    </location>
</feature>
<evidence type="ECO:0000259" key="10">
    <source>
        <dbReference type="Pfam" id="PF01061"/>
    </source>
</evidence>
<dbReference type="PANTHER" id="PTHR30413:SF10">
    <property type="entry name" value="CAPSULE POLYSACCHARIDE EXPORT INNER-MEMBRANE PROTEIN CTRC"/>
    <property type="match status" value="1"/>
</dbReference>
<gene>
    <name evidence="11" type="ORF">HB776_03095</name>
</gene>
<proteinExistence type="inferred from homology"/>
<evidence type="ECO:0000256" key="1">
    <source>
        <dbReference type="ARBA" id="ARBA00004651"/>
    </source>
</evidence>
<dbReference type="GO" id="GO:0005886">
    <property type="term" value="C:plasma membrane"/>
    <property type="evidence" value="ECO:0007669"/>
    <property type="project" value="UniProtKB-SubCell"/>
</dbReference>
<evidence type="ECO:0000256" key="3">
    <source>
        <dbReference type="ARBA" id="ARBA00022448"/>
    </source>
</evidence>
<feature type="transmembrane region" description="Helical" evidence="9">
    <location>
        <begin position="139"/>
        <end position="157"/>
    </location>
</feature>
<keyword evidence="7" id="KW-0762">Sugar transport</keyword>
<feature type="transmembrane region" description="Helical" evidence="9">
    <location>
        <begin position="60"/>
        <end position="81"/>
    </location>
</feature>
<feature type="transmembrane region" description="Helical" evidence="9">
    <location>
        <begin position="163"/>
        <end position="183"/>
    </location>
</feature>
<organism evidence="11 12">
    <name type="scientific">Tardiphaga robiniae</name>
    <dbReference type="NCBI Taxonomy" id="943830"/>
    <lineage>
        <taxon>Bacteria</taxon>
        <taxon>Pseudomonadati</taxon>
        <taxon>Pseudomonadota</taxon>
        <taxon>Alphaproteobacteria</taxon>
        <taxon>Hyphomicrobiales</taxon>
        <taxon>Nitrobacteraceae</taxon>
        <taxon>Tardiphaga</taxon>
    </lineage>
</organism>
<dbReference type="PANTHER" id="PTHR30413">
    <property type="entry name" value="INNER MEMBRANE TRANSPORT PERMEASE"/>
    <property type="match status" value="1"/>
</dbReference>
<dbReference type="GO" id="GO:0015774">
    <property type="term" value="P:polysaccharide transport"/>
    <property type="evidence" value="ECO:0007669"/>
    <property type="project" value="UniProtKB-KW"/>
</dbReference>
<dbReference type="RefSeq" id="WP_184514968.1">
    <property type="nucleotide sequence ID" value="NZ_CP050292.1"/>
</dbReference>
<keyword evidence="3" id="KW-0813">Transport</keyword>
<keyword evidence="4" id="KW-1003">Cell membrane</keyword>
<dbReference type="Proteomes" id="UP000515291">
    <property type="component" value="Chromosome"/>
</dbReference>
<evidence type="ECO:0000256" key="9">
    <source>
        <dbReference type="SAM" id="Phobius"/>
    </source>
</evidence>
<keyword evidence="8 9" id="KW-0472">Membrane</keyword>
<feature type="transmembrane region" description="Helical" evidence="9">
    <location>
        <begin position="253"/>
        <end position="272"/>
    </location>
</feature>
<evidence type="ECO:0000256" key="4">
    <source>
        <dbReference type="ARBA" id="ARBA00022475"/>
    </source>
</evidence>